<feature type="region of interest" description="Disordered" evidence="1">
    <location>
        <begin position="44"/>
        <end position="65"/>
    </location>
</feature>
<gene>
    <name evidence="2" type="ORF">GCM10008994_17040</name>
</gene>
<dbReference type="PANTHER" id="PTHR41913">
    <property type="entry name" value="DUF1684 DOMAIN-CONTAINING PROTEIN"/>
    <property type="match status" value="1"/>
</dbReference>
<dbReference type="Pfam" id="PF07920">
    <property type="entry name" value="DUF1684"/>
    <property type="match status" value="1"/>
</dbReference>
<reference evidence="2" key="2">
    <citation type="submission" date="2023-12" db="EMBL/GenBank/DDBJ databases">
        <authorList>
            <person name="Sun Q."/>
            <person name="Inoue M."/>
        </authorList>
    </citation>
    <scope>NUCLEOTIDE SEQUENCE</scope>
    <source>
        <strain evidence="2">JCM 14265</strain>
    </source>
</reference>
<evidence type="ECO:0000256" key="1">
    <source>
        <dbReference type="SAM" id="MobiDB-lite"/>
    </source>
</evidence>
<evidence type="ECO:0008006" key="4">
    <source>
        <dbReference type="Google" id="ProtNLM"/>
    </source>
</evidence>
<reference evidence="2" key="1">
    <citation type="journal article" date="2014" name="Int. J. Syst. Evol. Microbiol.">
        <title>Complete genome sequence of Corynebacterium casei LMG S-19264T (=DSM 44701T), isolated from a smear-ripened cheese.</title>
        <authorList>
            <consortium name="US DOE Joint Genome Institute (JGI-PGF)"/>
            <person name="Walter F."/>
            <person name="Albersmeier A."/>
            <person name="Kalinowski J."/>
            <person name="Ruckert C."/>
        </authorList>
    </citation>
    <scope>NUCLEOTIDE SEQUENCE</scope>
    <source>
        <strain evidence="2">JCM 14265</strain>
    </source>
</reference>
<accession>A0AAV3SSE2</accession>
<evidence type="ECO:0000313" key="2">
    <source>
        <dbReference type="EMBL" id="GAA0542587.1"/>
    </source>
</evidence>
<comment type="caution">
    <text evidence="2">The sequence shown here is derived from an EMBL/GenBank/DDBJ whole genome shotgun (WGS) entry which is preliminary data.</text>
</comment>
<dbReference type="EMBL" id="BAAADQ010000008">
    <property type="protein sequence ID" value="GAA0542587.1"/>
    <property type="molecule type" value="Genomic_DNA"/>
</dbReference>
<dbReference type="Gene3D" id="6.10.250.1680">
    <property type="match status" value="1"/>
</dbReference>
<name>A0AAV3SSE2_9EURY</name>
<organism evidence="2 3">
    <name type="scientific">Halorubrum ejinorense</name>
    <dbReference type="NCBI Taxonomy" id="425309"/>
    <lineage>
        <taxon>Archaea</taxon>
        <taxon>Methanobacteriati</taxon>
        <taxon>Methanobacteriota</taxon>
        <taxon>Stenosarchaea group</taxon>
        <taxon>Halobacteria</taxon>
        <taxon>Halobacteriales</taxon>
        <taxon>Haloferacaceae</taxon>
        <taxon>Halorubrum</taxon>
    </lineage>
</organism>
<dbReference type="Proteomes" id="UP001501425">
    <property type="component" value="Unassembled WGS sequence"/>
</dbReference>
<dbReference type="PANTHER" id="PTHR41913:SF1">
    <property type="entry name" value="DUF1684 DOMAIN-CONTAINING PROTEIN"/>
    <property type="match status" value="1"/>
</dbReference>
<proteinExistence type="predicted"/>
<protein>
    <recommendedName>
        <fullName evidence="4">DUF1684 domain-containing protein</fullName>
    </recommendedName>
</protein>
<dbReference type="InterPro" id="IPR012467">
    <property type="entry name" value="DUF1684"/>
</dbReference>
<dbReference type="AlphaFoldDB" id="A0AAV3SSE2"/>
<sequence>MTDASAVVVRETDRTAEVLLFAGTDTETTMSPSEADDWAGQVEAQRRAKREHFRDSPRSPLPASMRGDAFPGLDYYEADPAYRFVLPLHEHDEAETVTVETTADGEQTYSRLGEFRFAVDGEEVTVQAYRPVGGEDRLWVPFRDATSGEETYGAGRYLDLEPERDRVDGEWVLDFNLAYNPTCAYNHAYECPLVPSENWLDVAIEAGEKEFPAEPAGADH</sequence>
<evidence type="ECO:0000313" key="3">
    <source>
        <dbReference type="Proteomes" id="UP001501425"/>
    </source>
</evidence>